<dbReference type="AlphaFoldDB" id="A0AA40AZK9"/>
<evidence type="ECO:0000313" key="2">
    <source>
        <dbReference type="Proteomes" id="UP001172102"/>
    </source>
</evidence>
<reference evidence="1" key="1">
    <citation type="submission" date="2023-06" db="EMBL/GenBank/DDBJ databases">
        <title>Genome-scale phylogeny and comparative genomics of the fungal order Sordariales.</title>
        <authorList>
            <consortium name="Lawrence Berkeley National Laboratory"/>
            <person name="Hensen N."/>
            <person name="Bonometti L."/>
            <person name="Westerberg I."/>
            <person name="Brannstrom I.O."/>
            <person name="Guillou S."/>
            <person name="Cros-Aarteil S."/>
            <person name="Calhoun S."/>
            <person name="Haridas S."/>
            <person name="Kuo A."/>
            <person name="Mondo S."/>
            <person name="Pangilinan J."/>
            <person name="Riley R."/>
            <person name="Labutti K."/>
            <person name="Andreopoulos B."/>
            <person name="Lipzen A."/>
            <person name="Chen C."/>
            <person name="Yanf M."/>
            <person name="Daum C."/>
            <person name="Ng V."/>
            <person name="Clum A."/>
            <person name="Steindorff A."/>
            <person name="Ohm R."/>
            <person name="Martin F."/>
            <person name="Silar P."/>
            <person name="Natvig D."/>
            <person name="Lalanne C."/>
            <person name="Gautier V."/>
            <person name="Ament-Velasquez S.L."/>
            <person name="Kruys A."/>
            <person name="Hutchinson M.I."/>
            <person name="Powell A.J."/>
            <person name="Barry K."/>
            <person name="Miller A.N."/>
            <person name="Grigoriev I.V."/>
            <person name="Debuchy R."/>
            <person name="Gladieux P."/>
            <person name="Thoren M.H."/>
            <person name="Johannesson H."/>
        </authorList>
    </citation>
    <scope>NUCLEOTIDE SEQUENCE</scope>
    <source>
        <strain evidence="1">SMH4607-1</strain>
    </source>
</reference>
<sequence>MSTVLQRDMYDLKAPGFQIDKVQTPYSDLLATVRYSCVFWVDHLRDSIGDKDAPQRNTLETVQTFVEQKYLYWLEAVSLLRAMPEGTYQ</sequence>
<gene>
    <name evidence="1" type="ORF">B0H67DRAFT_680399</name>
</gene>
<evidence type="ECO:0000313" key="1">
    <source>
        <dbReference type="EMBL" id="KAK0724930.1"/>
    </source>
</evidence>
<proteinExistence type="predicted"/>
<accession>A0AA40AZK9</accession>
<organism evidence="1 2">
    <name type="scientific">Lasiosphaeris hirsuta</name>
    <dbReference type="NCBI Taxonomy" id="260670"/>
    <lineage>
        <taxon>Eukaryota</taxon>
        <taxon>Fungi</taxon>
        <taxon>Dikarya</taxon>
        <taxon>Ascomycota</taxon>
        <taxon>Pezizomycotina</taxon>
        <taxon>Sordariomycetes</taxon>
        <taxon>Sordariomycetidae</taxon>
        <taxon>Sordariales</taxon>
        <taxon>Lasiosphaeriaceae</taxon>
        <taxon>Lasiosphaeris</taxon>
    </lineage>
</organism>
<keyword evidence="2" id="KW-1185">Reference proteome</keyword>
<comment type="caution">
    <text evidence="1">The sequence shown here is derived from an EMBL/GenBank/DDBJ whole genome shotgun (WGS) entry which is preliminary data.</text>
</comment>
<dbReference type="EMBL" id="JAUKUA010000002">
    <property type="protein sequence ID" value="KAK0724930.1"/>
    <property type="molecule type" value="Genomic_DNA"/>
</dbReference>
<protein>
    <submittedName>
        <fullName evidence="1">Uncharacterized protein</fullName>
    </submittedName>
</protein>
<name>A0AA40AZK9_9PEZI</name>
<dbReference type="Proteomes" id="UP001172102">
    <property type="component" value="Unassembled WGS sequence"/>
</dbReference>